<comment type="function">
    <text evidence="4 14">Catalyzes ATP-dependent phosphorylation of adenosylcobinamide and addition of GMP to adenosylcobinamide phosphate.</text>
</comment>
<organism evidence="15 16">
    <name type="scientific">Fuscovulum ytuae</name>
    <dbReference type="NCBI Taxonomy" id="3042299"/>
    <lineage>
        <taxon>Bacteria</taxon>
        <taxon>Pseudomonadati</taxon>
        <taxon>Pseudomonadota</taxon>
        <taxon>Alphaproteobacteria</taxon>
        <taxon>Rhodobacterales</taxon>
        <taxon>Paracoccaceae</taxon>
        <taxon>Fuscovulum</taxon>
    </lineage>
</organism>
<reference evidence="15 16" key="1">
    <citation type="submission" date="2023-04" db="EMBL/GenBank/DDBJ databases">
        <title>YMD61, complete Genome.</title>
        <authorList>
            <person name="Zhang J."/>
        </authorList>
    </citation>
    <scope>NUCLEOTIDE SEQUENCE [LARGE SCALE GENOMIC DNA]</scope>
    <source>
        <strain evidence="15 16">YMD61</strain>
    </source>
</reference>
<comment type="pathway">
    <text evidence="6 14">Cofactor biosynthesis; adenosylcobalamin biosynthesis; adenosylcobalamin from cob(II)yrinate a,c-diamide: step 5/7.</text>
</comment>
<name>A0ABY8Q1Q1_9RHOB</name>
<accession>A0ABY8Q1Q1</accession>
<dbReference type="PANTHER" id="PTHR34848">
    <property type="match status" value="1"/>
</dbReference>
<keyword evidence="15" id="KW-0548">Nucleotidyltransferase</keyword>
<dbReference type="Pfam" id="PF02283">
    <property type="entry name" value="CobU"/>
    <property type="match status" value="1"/>
</dbReference>
<comment type="catalytic activity">
    <reaction evidence="2 14">
        <text>adenosylcob(III)inamide phosphate + GTP + H(+) = adenosylcob(III)inamide-GDP + diphosphate</text>
        <dbReference type="Rhea" id="RHEA:22712"/>
        <dbReference type="ChEBI" id="CHEBI:15378"/>
        <dbReference type="ChEBI" id="CHEBI:33019"/>
        <dbReference type="ChEBI" id="CHEBI:37565"/>
        <dbReference type="ChEBI" id="CHEBI:58502"/>
        <dbReference type="ChEBI" id="CHEBI:60487"/>
        <dbReference type="EC" id="2.7.7.62"/>
    </reaction>
</comment>
<dbReference type="EC" id="2.7.7.62" evidence="14"/>
<evidence type="ECO:0000256" key="5">
    <source>
        <dbReference type="ARBA" id="ARBA00004692"/>
    </source>
</evidence>
<dbReference type="CDD" id="cd00544">
    <property type="entry name" value="CobU"/>
    <property type="match status" value="1"/>
</dbReference>
<proteinExistence type="inferred from homology"/>
<comment type="similarity">
    <text evidence="7 14">Belongs to the CobU/CobP family.</text>
</comment>
<keyword evidence="12 14" id="KW-0067">ATP-binding</keyword>
<evidence type="ECO:0000313" key="16">
    <source>
        <dbReference type="Proteomes" id="UP001230978"/>
    </source>
</evidence>
<dbReference type="Gene3D" id="3.40.50.300">
    <property type="entry name" value="P-loop containing nucleotide triphosphate hydrolases"/>
    <property type="match status" value="1"/>
</dbReference>
<dbReference type="GO" id="GO:0008820">
    <property type="term" value="F:cobinamide phosphate guanylyltransferase activity"/>
    <property type="evidence" value="ECO:0007669"/>
    <property type="project" value="UniProtKB-EC"/>
</dbReference>
<evidence type="ECO:0000256" key="1">
    <source>
        <dbReference type="ARBA" id="ARBA00000312"/>
    </source>
</evidence>
<dbReference type="RefSeq" id="WP_281463663.1">
    <property type="nucleotide sequence ID" value="NZ_CP124535.1"/>
</dbReference>
<evidence type="ECO:0000256" key="11">
    <source>
        <dbReference type="ARBA" id="ARBA00022777"/>
    </source>
</evidence>
<evidence type="ECO:0000313" key="15">
    <source>
        <dbReference type="EMBL" id="WGV14539.1"/>
    </source>
</evidence>
<comment type="catalytic activity">
    <reaction evidence="1 14">
        <text>adenosylcob(III)inamide + ATP = adenosylcob(III)inamide phosphate + ADP + H(+)</text>
        <dbReference type="Rhea" id="RHEA:15769"/>
        <dbReference type="ChEBI" id="CHEBI:2480"/>
        <dbReference type="ChEBI" id="CHEBI:15378"/>
        <dbReference type="ChEBI" id="CHEBI:30616"/>
        <dbReference type="ChEBI" id="CHEBI:58502"/>
        <dbReference type="ChEBI" id="CHEBI:456216"/>
        <dbReference type="EC" id="2.7.1.156"/>
    </reaction>
</comment>
<dbReference type="InterPro" id="IPR003203">
    <property type="entry name" value="CobU/CobP"/>
</dbReference>
<comment type="pathway">
    <text evidence="5 14">Cofactor biosynthesis; adenosylcobalamin biosynthesis; adenosylcobalamin from cob(II)yrinate a,c-diamide: step 6/7.</text>
</comment>
<evidence type="ECO:0000256" key="13">
    <source>
        <dbReference type="ARBA" id="ARBA00023134"/>
    </source>
</evidence>
<dbReference type="InterPro" id="IPR027417">
    <property type="entry name" value="P-loop_NTPase"/>
</dbReference>
<keyword evidence="11 14" id="KW-0418">Kinase</keyword>
<dbReference type="SUPFAM" id="SSF52540">
    <property type="entry name" value="P-loop containing nucleoside triphosphate hydrolases"/>
    <property type="match status" value="1"/>
</dbReference>
<evidence type="ECO:0000256" key="12">
    <source>
        <dbReference type="ARBA" id="ARBA00022840"/>
    </source>
</evidence>
<dbReference type="EMBL" id="CP124535">
    <property type="protein sequence ID" value="WGV14539.1"/>
    <property type="molecule type" value="Genomic_DNA"/>
</dbReference>
<evidence type="ECO:0000256" key="2">
    <source>
        <dbReference type="ARBA" id="ARBA00000711"/>
    </source>
</evidence>
<evidence type="ECO:0000256" key="3">
    <source>
        <dbReference type="ARBA" id="ARBA00001522"/>
    </source>
</evidence>
<comment type="catalytic activity">
    <reaction evidence="3">
        <text>adenosylcob(III)inamide + GTP = adenosylcob(III)inamide phosphate + GDP + H(+)</text>
        <dbReference type="Rhea" id="RHEA:15765"/>
        <dbReference type="ChEBI" id="CHEBI:2480"/>
        <dbReference type="ChEBI" id="CHEBI:15378"/>
        <dbReference type="ChEBI" id="CHEBI:37565"/>
        <dbReference type="ChEBI" id="CHEBI:58189"/>
        <dbReference type="ChEBI" id="CHEBI:58502"/>
        <dbReference type="EC" id="2.7.1.156"/>
    </reaction>
</comment>
<evidence type="ECO:0000256" key="10">
    <source>
        <dbReference type="ARBA" id="ARBA00022741"/>
    </source>
</evidence>
<gene>
    <name evidence="15" type="primary">cobU</name>
    <name evidence="15" type="ORF">QF092_09510</name>
</gene>
<evidence type="ECO:0000256" key="14">
    <source>
        <dbReference type="PIRNR" id="PIRNR006135"/>
    </source>
</evidence>
<keyword evidence="10 14" id="KW-0547">Nucleotide-binding</keyword>
<dbReference type="NCBIfam" id="NF004469">
    <property type="entry name" value="PRK05800.1"/>
    <property type="match status" value="1"/>
</dbReference>
<dbReference type="GO" id="GO:0043752">
    <property type="term" value="F:adenosylcobinamide kinase activity"/>
    <property type="evidence" value="ECO:0007669"/>
    <property type="project" value="UniProtKB-EC"/>
</dbReference>
<keyword evidence="8 14" id="KW-0169">Cobalamin biosynthesis</keyword>
<dbReference type="Proteomes" id="UP001230978">
    <property type="component" value="Chromosome"/>
</dbReference>
<evidence type="ECO:0000256" key="6">
    <source>
        <dbReference type="ARBA" id="ARBA00005159"/>
    </source>
</evidence>
<evidence type="ECO:0000256" key="7">
    <source>
        <dbReference type="ARBA" id="ARBA00007490"/>
    </source>
</evidence>
<evidence type="ECO:0000256" key="8">
    <source>
        <dbReference type="ARBA" id="ARBA00022573"/>
    </source>
</evidence>
<evidence type="ECO:0000256" key="4">
    <source>
        <dbReference type="ARBA" id="ARBA00003889"/>
    </source>
</evidence>
<evidence type="ECO:0000256" key="9">
    <source>
        <dbReference type="ARBA" id="ARBA00022679"/>
    </source>
</evidence>
<dbReference type="PANTHER" id="PTHR34848:SF1">
    <property type="entry name" value="BIFUNCTIONAL ADENOSYLCOBALAMIN BIOSYNTHESIS PROTEIN COBU"/>
    <property type="match status" value="1"/>
</dbReference>
<protein>
    <recommendedName>
        <fullName evidence="14">Bifunctional adenosylcobalamin biosynthesis protein</fullName>
        <ecNumber evidence="14">2.7.1.156</ecNumber>
        <ecNumber evidence="14">2.7.7.62</ecNumber>
    </recommendedName>
</protein>
<keyword evidence="9 14" id="KW-0808">Transferase</keyword>
<dbReference type="PIRSF" id="PIRSF006135">
    <property type="entry name" value="CobU"/>
    <property type="match status" value="1"/>
</dbReference>
<sequence>MPDEIFLLPQLSLVIGGARSGKSGFAERLVTGSGLTRRYIATAEAWDDEMRDRIARHRADRGQGWITDEAPLDLTAALAMAKPGEVVLVDCATLWLTNHLLAEHDLVSEAAALLTALAACRAPVVVVSNEVGWGIVPDNALARTFRDAQGRLNQQIAGQAGLVVGIMAGLPMVLKGRMPAWM</sequence>
<keyword evidence="16" id="KW-1185">Reference proteome</keyword>
<dbReference type="EC" id="2.7.1.156" evidence="14"/>
<keyword evidence="13 14" id="KW-0342">GTP-binding</keyword>